<dbReference type="InterPro" id="IPR050639">
    <property type="entry name" value="SSR_resolvase"/>
</dbReference>
<dbReference type="InterPro" id="IPR011109">
    <property type="entry name" value="DNA_bind_recombinase_dom"/>
</dbReference>
<feature type="transmembrane region" description="Helical" evidence="2">
    <location>
        <begin position="12"/>
        <end position="29"/>
    </location>
</feature>
<dbReference type="InterPro" id="IPR025378">
    <property type="entry name" value="DUF4368"/>
</dbReference>
<accession>A0ABX2GV28</accession>
<evidence type="ECO:0000313" key="5">
    <source>
        <dbReference type="Proteomes" id="UP000821846"/>
    </source>
</evidence>
<dbReference type="SUPFAM" id="SSF53041">
    <property type="entry name" value="Resolvase-like"/>
    <property type="match status" value="1"/>
</dbReference>
<keyword evidence="2" id="KW-0812">Transmembrane</keyword>
<dbReference type="InterPro" id="IPR027417">
    <property type="entry name" value="P-loop_NTPase"/>
</dbReference>
<keyword evidence="2" id="KW-1133">Transmembrane helix</keyword>
<dbReference type="Gene3D" id="3.90.1750.20">
    <property type="entry name" value="Putative Large Serine Recombinase, Chain B, Domain 2"/>
    <property type="match status" value="1"/>
</dbReference>
<dbReference type="Pfam" id="PF07508">
    <property type="entry name" value="Recombinase"/>
    <property type="match status" value="1"/>
</dbReference>
<dbReference type="RefSeq" id="WP_173865475.1">
    <property type="nucleotide sequence ID" value="NZ_JAAWUU010000001.1"/>
</dbReference>
<dbReference type="InterPro" id="IPR006119">
    <property type="entry name" value="Resolv_N"/>
</dbReference>
<dbReference type="Gene3D" id="3.40.50.1390">
    <property type="entry name" value="Resolvase, N-terminal catalytic domain"/>
    <property type="match status" value="1"/>
</dbReference>
<feature type="coiled-coil region" evidence="1">
    <location>
        <begin position="778"/>
        <end position="847"/>
    </location>
</feature>
<dbReference type="Proteomes" id="UP000821846">
    <property type="component" value="Unassembled WGS sequence"/>
</dbReference>
<keyword evidence="5" id="KW-1185">Reference proteome</keyword>
<comment type="caution">
    <text evidence="4">The sequence shown here is derived from an EMBL/GenBank/DDBJ whole genome shotgun (WGS) entry which is preliminary data.</text>
</comment>
<gene>
    <name evidence="4" type="ORF">HFM93_00595</name>
</gene>
<evidence type="ECO:0000259" key="3">
    <source>
        <dbReference type="PROSITE" id="PS51737"/>
    </source>
</evidence>
<dbReference type="CDD" id="cd03770">
    <property type="entry name" value="SR_TndX_transposase"/>
    <property type="match status" value="1"/>
</dbReference>
<proteinExistence type="predicted"/>
<dbReference type="Pfam" id="PF00239">
    <property type="entry name" value="Resolvase"/>
    <property type="match status" value="1"/>
</dbReference>
<reference evidence="4 5" key="1">
    <citation type="journal article" date="2020" name="Cell Host Microbe">
        <title>Functional and Genomic Variation between Human-Derived Isolates of Lachnospiraceae Reveals Inter- and Intra-Species Diversity.</title>
        <authorList>
            <person name="Sorbara M.T."/>
            <person name="Littmann E.R."/>
            <person name="Fontana E."/>
            <person name="Moody T.U."/>
            <person name="Kohout C.E."/>
            <person name="Gjonbalaj M."/>
            <person name="Eaton V."/>
            <person name="Seok R."/>
            <person name="Leiner I.M."/>
            <person name="Pamer E.G."/>
        </authorList>
    </citation>
    <scope>NUCLEOTIDE SEQUENCE [LARGE SCALE GENOMIC DNA]</scope>
    <source>
        <strain evidence="4 5">MSK.14.16</strain>
    </source>
</reference>
<evidence type="ECO:0000256" key="1">
    <source>
        <dbReference type="SAM" id="Coils"/>
    </source>
</evidence>
<protein>
    <submittedName>
        <fullName evidence="4">DUF4368 domain-containing protein</fullName>
    </submittedName>
</protein>
<dbReference type="PANTHER" id="PTHR30461:SF23">
    <property type="entry name" value="DNA RECOMBINASE-RELATED"/>
    <property type="match status" value="1"/>
</dbReference>
<dbReference type="EMBL" id="JAAWUZ010000001">
    <property type="protein sequence ID" value="NSG28790.1"/>
    <property type="molecule type" value="Genomic_DNA"/>
</dbReference>
<dbReference type="Pfam" id="PF02534">
    <property type="entry name" value="T4SS-DNA_transf"/>
    <property type="match status" value="2"/>
</dbReference>
<organism evidence="4 5">
    <name type="scientific">Faecalicatena fissicatena</name>
    <dbReference type="NCBI Taxonomy" id="290055"/>
    <lineage>
        <taxon>Bacteria</taxon>
        <taxon>Bacillati</taxon>
        <taxon>Bacillota</taxon>
        <taxon>Clostridia</taxon>
        <taxon>Lachnospirales</taxon>
        <taxon>Lachnospiraceae</taxon>
        <taxon>Faecalicatena</taxon>
    </lineage>
</organism>
<keyword evidence="2" id="KW-0472">Membrane</keyword>
<dbReference type="CDD" id="cd01127">
    <property type="entry name" value="TrwB_TraG_TraD_VirD4"/>
    <property type="match status" value="1"/>
</dbReference>
<dbReference type="SUPFAM" id="SSF52540">
    <property type="entry name" value="P-loop containing nucleoside triphosphate hydrolases"/>
    <property type="match status" value="1"/>
</dbReference>
<dbReference type="InterPro" id="IPR038109">
    <property type="entry name" value="DNA_bind_recomb_sf"/>
</dbReference>
<dbReference type="InterPro" id="IPR003688">
    <property type="entry name" value="TraG/VirD4"/>
</dbReference>
<dbReference type="SMART" id="SM00857">
    <property type="entry name" value="Resolvase"/>
    <property type="match status" value="1"/>
</dbReference>
<feature type="domain" description="Recombinase" evidence="3">
    <location>
        <begin position="536"/>
        <end position="678"/>
    </location>
</feature>
<keyword evidence="1" id="KW-0175">Coiled coil</keyword>
<evidence type="ECO:0000313" key="4">
    <source>
        <dbReference type="EMBL" id="NSG28790.1"/>
    </source>
</evidence>
<dbReference type="PANTHER" id="PTHR30461">
    <property type="entry name" value="DNA-INVERTASE FROM LAMBDOID PROPHAGE"/>
    <property type="match status" value="1"/>
</dbReference>
<dbReference type="PROSITE" id="PS51737">
    <property type="entry name" value="RECOMBINASE_DNA_BIND"/>
    <property type="match status" value="1"/>
</dbReference>
<evidence type="ECO:0000256" key="2">
    <source>
        <dbReference type="SAM" id="Phobius"/>
    </source>
</evidence>
<name>A0ABX2GV28_9FIRM</name>
<dbReference type="InterPro" id="IPR025827">
    <property type="entry name" value="Zn_ribbon_recom_dom"/>
</dbReference>
<dbReference type="Pfam" id="PF13408">
    <property type="entry name" value="Zn_ribbon_recom"/>
    <property type="match status" value="1"/>
</dbReference>
<dbReference type="InterPro" id="IPR036162">
    <property type="entry name" value="Resolvase-like_N_sf"/>
</dbReference>
<dbReference type="Pfam" id="PF14287">
    <property type="entry name" value="DUF4368"/>
    <property type="match status" value="1"/>
</dbReference>
<sequence length="997" mass="113531">MKIDAETLKKQVILHLPYVLFLLVFAKLGEAVRLAPGADASQKLLGLSEGFALAFQSMWPGAAMDWLIGFCGAAIMRLAVYLRGKDAKKYRKNVEYGSARWGNKADIAPFMDPNPENNIILTQSEGLMLNGRPKNPANARNKNVLVVGGSGSGKTRFFIKPNLMQMHSSYVVTDPKGTVLVECGKMLQRGTPKLDKDGKPVRNEKGKIIYESYKIRVFNTINFQKSMHFNPFAYIHSEKDILKIVTTLIANTKGEGKAGDDFWVKAETLLYTALIGYIYYEAPANEQNFATLVEMLNAMEVREDDESFKNAVDLLFDALEQKDPDHFALRQYKKYKLAAGVVCSKRLLNQAVGKSLRTHNLKTKKGAQVMRKNEKITALYERLSRDDFGKDDDQQRESNSISNQKAMLEEFAARQGFTNIVHFTDDGISGTCFDRPGFLAMMKEVEAGNVEYLCIKDMSRMGRDYLKVGQIMEILRQRGVRLIAINDGVDSARGDDDFTPFRNIMNEYYARDTSRKIRSTFQSKGKSGKHLTGTVIYGYLWNEARDQWLVDPEAAEMVKRIFAMTIDGYGPYQIASKLKSEKVLIPSAYLAQHGEGVNKNKTFKDVYGWGSSTICNLLEKREYLGHTINFKTRKHFKDKKSHYVPEDEWTIFENTHEPIIDQQTFDLVQKIRGNVRRYPDGWGEAAPLTGLLYCADCGGKMYVHRTNNGKRISQYTCSQYSKVPVGKLCTTQHRINEDVVLSLVSEMLKAIAEYAKHDRAEFVRVVQEAQSSQQTAEVKKQRIRLATAKQRVSELEVLLCKIYEDNILGKLSDSRYATLDAQYEKEQSELTAEISALEKAVKSYEKHEKDADRFIALIDKYENFDKLTIAMLNEFIEKILVHERDRKGSIQTTQEIEIYFNFVGRFVPPAFGEVELTPEELEEIRKREERKDRLHQNYLKRKASGAQKRYEDKIKGRKKAEIEAKKAAIRAEDIAKGVFVPVSSLPQREPMKGVQTA</sequence>